<evidence type="ECO:0000259" key="2">
    <source>
        <dbReference type="PROSITE" id="PS51857"/>
    </source>
</evidence>
<dbReference type="OrthoDB" id="203339at2759"/>
<dbReference type="InterPro" id="IPR050181">
    <property type="entry name" value="Cold_shock_domain"/>
</dbReference>
<protein>
    <recommendedName>
        <fullName evidence="2">CSD domain-containing protein</fullName>
    </recommendedName>
</protein>
<feature type="compositionally biased region" description="Basic and acidic residues" evidence="1">
    <location>
        <begin position="150"/>
        <end position="163"/>
    </location>
</feature>
<dbReference type="CDD" id="cd04458">
    <property type="entry name" value="CSP_CDS"/>
    <property type="match status" value="1"/>
</dbReference>
<dbReference type="PROSITE" id="PS00352">
    <property type="entry name" value="CSD_1"/>
    <property type="match status" value="1"/>
</dbReference>
<dbReference type="Pfam" id="PF00313">
    <property type="entry name" value="CSD"/>
    <property type="match status" value="1"/>
</dbReference>
<evidence type="ECO:0000313" key="3">
    <source>
        <dbReference type="EMBL" id="OWJ99063.1"/>
    </source>
</evidence>
<dbReference type="PANTHER" id="PTHR11544">
    <property type="entry name" value="COLD SHOCK DOMAIN CONTAINING PROTEINS"/>
    <property type="match status" value="1"/>
</dbReference>
<dbReference type="GO" id="GO:0003676">
    <property type="term" value="F:nucleic acid binding"/>
    <property type="evidence" value="ECO:0007669"/>
    <property type="project" value="InterPro"/>
</dbReference>
<dbReference type="AlphaFoldDB" id="A0A212BZN0"/>
<evidence type="ECO:0000313" key="4">
    <source>
        <dbReference type="Proteomes" id="UP000242450"/>
    </source>
</evidence>
<sequence length="210" mass="22730">MADSFSPHSARKPLASLGGRDPTLALDTGHLSGDTVPKATAGGAKGKAPKKVIAKRVLGSVVWFTEKNGYGFISRHDTQEDVFVHHTAIILKNSRKYQGSMDHGETVEFDVVQGERGTEAANVTGPAGAPLKGSRYTAHRTNIRQGFSIHRHEPPPRGPKSMEGEAGEPEGSSEGFTVAEGLRCPPPGQSQDQRLRNTWHPWEVEIRPKP</sequence>
<comment type="caution">
    <text evidence="3">The sequence shown here is derived from an EMBL/GenBank/DDBJ whole genome shotgun (WGS) entry which is preliminary data.</text>
</comment>
<dbReference type="PROSITE" id="PS51857">
    <property type="entry name" value="CSD_2"/>
    <property type="match status" value="1"/>
</dbReference>
<evidence type="ECO:0000256" key="1">
    <source>
        <dbReference type="SAM" id="MobiDB-lite"/>
    </source>
</evidence>
<keyword evidence="4" id="KW-1185">Reference proteome</keyword>
<proteinExistence type="predicted"/>
<organism evidence="3 4">
    <name type="scientific">Cervus elaphus hippelaphus</name>
    <name type="common">European red deer</name>
    <dbReference type="NCBI Taxonomy" id="46360"/>
    <lineage>
        <taxon>Eukaryota</taxon>
        <taxon>Metazoa</taxon>
        <taxon>Chordata</taxon>
        <taxon>Craniata</taxon>
        <taxon>Vertebrata</taxon>
        <taxon>Euteleostomi</taxon>
        <taxon>Mammalia</taxon>
        <taxon>Eutheria</taxon>
        <taxon>Laurasiatheria</taxon>
        <taxon>Artiodactyla</taxon>
        <taxon>Ruminantia</taxon>
        <taxon>Pecora</taxon>
        <taxon>Cervidae</taxon>
        <taxon>Cervinae</taxon>
        <taxon>Cervus</taxon>
    </lineage>
</organism>
<accession>A0A212BZN0</accession>
<dbReference type="InterPro" id="IPR019844">
    <property type="entry name" value="CSD_CS"/>
</dbReference>
<feature type="region of interest" description="Disordered" evidence="1">
    <location>
        <begin position="143"/>
        <end position="210"/>
    </location>
</feature>
<feature type="region of interest" description="Disordered" evidence="1">
    <location>
        <begin position="1"/>
        <end position="47"/>
    </location>
</feature>
<reference evidence="3 4" key="1">
    <citation type="journal article" date="2018" name="Mol. Genet. Genomics">
        <title>The red deer Cervus elaphus genome CerEla1.0: sequencing, annotating, genes, and chromosomes.</title>
        <authorList>
            <person name="Bana N.A."/>
            <person name="Nyiri A."/>
            <person name="Nagy J."/>
            <person name="Frank K."/>
            <person name="Nagy T."/>
            <person name="Steger V."/>
            <person name="Schiller M."/>
            <person name="Lakatos P."/>
            <person name="Sugar L."/>
            <person name="Horn P."/>
            <person name="Barta E."/>
            <person name="Orosz L."/>
        </authorList>
    </citation>
    <scope>NUCLEOTIDE SEQUENCE [LARGE SCALE GENOMIC DNA]</scope>
    <source>
        <strain evidence="3">Hungarian</strain>
    </source>
</reference>
<gene>
    <name evidence="3" type="ORF">Celaphus_00009977</name>
</gene>
<dbReference type="Proteomes" id="UP000242450">
    <property type="component" value="Chromosome X"/>
</dbReference>
<dbReference type="EMBL" id="MKHE01000034">
    <property type="protein sequence ID" value="OWJ99063.1"/>
    <property type="molecule type" value="Genomic_DNA"/>
</dbReference>
<dbReference type="InterPro" id="IPR002059">
    <property type="entry name" value="CSP_DNA-bd"/>
</dbReference>
<dbReference type="Gene3D" id="2.40.50.140">
    <property type="entry name" value="Nucleic acid-binding proteins"/>
    <property type="match status" value="1"/>
</dbReference>
<dbReference type="PRINTS" id="PR00050">
    <property type="entry name" value="COLDSHOCK"/>
</dbReference>
<dbReference type="InterPro" id="IPR011129">
    <property type="entry name" value="CSD"/>
</dbReference>
<name>A0A212BZN0_CEREH</name>
<dbReference type="SUPFAM" id="SSF50249">
    <property type="entry name" value="Nucleic acid-binding proteins"/>
    <property type="match status" value="1"/>
</dbReference>
<dbReference type="SMART" id="SM00357">
    <property type="entry name" value="CSP"/>
    <property type="match status" value="1"/>
</dbReference>
<feature type="domain" description="CSD" evidence="2">
    <location>
        <begin position="56"/>
        <end position="125"/>
    </location>
</feature>
<dbReference type="InterPro" id="IPR012340">
    <property type="entry name" value="NA-bd_OB-fold"/>
</dbReference>